<feature type="region of interest" description="Disordered" evidence="1">
    <location>
        <begin position="1"/>
        <end position="25"/>
    </location>
</feature>
<dbReference type="AlphaFoldDB" id="A0A1H1N653"/>
<gene>
    <name evidence="2" type="ORF">SAMN05216221_0714</name>
</gene>
<dbReference type="Proteomes" id="UP000243359">
    <property type="component" value="Chromosome I"/>
</dbReference>
<accession>A0A1H1N653</accession>
<feature type="compositionally biased region" description="Acidic residues" evidence="1">
    <location>
        <begin position="1"/>
        <end position="20"/>
    </location>
</feature>
<feature type="region of interest" description="Disordered" evidence="1">
    <location>
        <begin position="203"/>
        <end position="248"/>
    </location>
</feature>
<keyword evidence="3" id="KW-1185">Reference proteome</keyword>
<proteinExistence type="predicted"/>
<reference evidence="3" key="1">
    <citation type="submission" date="2016-10" db="EMBL/GenBank/DDBJ databases">
        <authorList>
            <person name="Varghese N."/>
            <person name="Submissions S."/>
        </authorList>
    </citation>
    <scope>NUCLEOTIDE SEQUENCE [LARGE SCALE GENOMIC DNA]</scope>
    <source>
        <strain evidence="3">KCTC 32247</strain>
    </source>
</reference>
<feature type="region of interest" description="Disordered" evidence="1">
    <location>
        <begin position="473"/>
        <end position="494"/>
    </location>
</feature>
<evidence type="ECO:0000256" key="1">
    <source>
        <dbReference type="SAM" id="MobiDB-lite"/>
    </source>
</evidence>
<organism evidence="2 3">
    <name type="scientific">Pseudomonas oryzae</name>
    <dbReference type="NCBI Taxonomy" id="1392877"/>
    <lineage>
        <taxon>Bacteria</taxon>
        <taxon>Pseudomonadati</taxon>
        <taxon>Pseudomonadota</taxon>
        <taxon>Gammaproteobacteria</taxon>
        <taxon>Pseudomonadales</taxon>
        <taxon>Pseudomonadaceae</taxon>
        <taxon>Pseudomonas</taxon>
    </lineage>
</organism>
<name>A0A1H1N653_9PSED</name>
<dbReference type="InterPro" id="IPR049802">
    <property type="entry name" value="RhsC-like_FIX"/>
</dbReference>
<dbReference type="CDD" id="cd20746">
    <property type="entry name" value="FIX_Ntox15_NUC_DUF4112_RhsA-like"/>
    <property type="match status" value="1"/>
</dbReference>
<feature type="compositionally biased region" description="Basic and acidic residues" evidence="1">
    <location>
        <begin position="473"/>
        <end position="482"/>
    </location>
</feature>
<feature type="compositionally biased region" description="Polar residues" evidence="1">
    <location>
        <begin position="203"/>
        <end position="212"/>
    </location>
</feature>
<protein>
    <submittedName>
        <fullName evidence="2">Uncharacterized protein</fullName>
    </submittedName>
</protein>
<dbReference type="STRING" id="1392877.SAMN05216221_0714"/>
<evidence type="ECO:0000313" key="2">
    <source>
        <dbReference type="EMBL" id="SDR94466.1"/>
    </source>
</evidence>
<feature type="compositionally biased region" description="Basic and acidic residues" evidence="1">
    <location>
        <begin position="220"/>
        <end position="232"/>
    </location>
</feature>
<dbReference type="EMBL" id="LT629751">
    <property type="protein sequence ID" value="SDR94466.1"/>
    <property type="molecule type" value="Genomic_DNA"/>
</dbReference>
<evidence type="ECO:0000313" key="3">
    <source>
        <dbReference type="Proteomes" id="UP000243359"/>
    </source>
</evidence>
<sequence>MSDMDHYDEDLELNEDEQELDPQAQRQAAYAEAVTELAKGIALGAVPFLGQAIDAYDTVESAIRVYQSKTASTKEEAQFDLVLAIIGWIPGPGDGVKKSLRLVNSDPERFAQVLFDFLRFVLEECGIRTSPEELLAKIFDAGALRTQLDEIIEGVRDSGAFEALPSSLQRSVIDVLVIARDNLPSMLGIVERRLLKWHSKQRNSSATVSDNGQPAVGIKPRGEARDNADGKDSPSQAGPDKIDAQKTRQFPIEGIDNAILSVAGEHIADYYCYEKLGWGSGWEAHDLGGAGQWTGAKPSALVAGKLSRGGSPKDHHKLFKLTDPSFGTGIDAVWCANGCAHNDGKPFAIVDAKASVSGKKPKYMSNPGNTRKPRISGLLEGSGSGRSRIVQMSHEWIEKNIKRSAPKRTAEAITEILQSGDFNYSRQILHTPAYSHSLLTHLGATFKNGSPDLHDEHRALHYSDSEVKKLVNRAKDREKKTAEYAGAPGLNREA</sequence>
<feature type="region of interest" description="Disordered" evidence="1">
    <location>
        <begin position="359"/>
        <end position="384"/>
    </location>
</feature>
<dbReference type="RefSeq" id="WP_231975688.1">
    <property type="nucleotide sequence ID" value="NZ_LT629751.1"/>
</dbReference>